<gene>
    <name evidence="1" type="ORF">GSI_11971</name>
</gene>
<reference evidence="1 2" key="1">
    <citation type="journal article" date="2015" name="Sci. Rep.">
        <title>Chromosome-level genome map provides insights into diverse defense mechanisms in the medicinal fungus Ganoderma sinense.</title>
        <authorList>
            <person name="Zhu Y."/>
            <person name="Xu J."/>
            <person name="Sun C."/>
            <person name="Zhou S."/>
            <person name="Xu H."/>
            <person name="Nelson D.R."/>
            <person name="Qian J."/>
            <person name="Song J."/>
            <person name="Luo H."/>
            <person name="Xiang L."/>
            <person name="Li Y."/>
            <person name="Xu Z."/>
            <person name="Ji A."/>
            <person name="Wang L."/>
            <person name="Lu S."/>
            <person name="Hayward A."/>
            <person name="Sun W."/>
            <person name="Li X."/>
            <person name="Schwartz D.C."/>
            <person name="Wang Y."/>
            <person name="Chen S."/>
        </authorList>
    </citation>
    <scope>NUCLEOTIDE SEQUENCE [LARGE SCALE GENOMIC DNA]</scope>
    <source>
        <strain evidence="1 2">ZZ0214-1</strain>
    </source>
</reference>
<dbReference type="PANTHER" id="PTHR23274:SF11">
    <property type="entry name" value="ATP-DEPENDENT DNA HELICASE PIF1"/>
    <property type="match status" value="1"/>
</dbReference>
<dbReference type="PANTHER" id="PTHR23274">
    <property type="entry name" value="DNA HELICASE-RELATED"/>
    <property type="match status" value="1"/>
</dbReference>
<accession>A0A2G8RXH0</accession>
<comment type="caution">
    <text evidence="1">The sequence shown here is derived from an EMBL/GenBank/DDBJ whole genome shotgun (WGS) entry which is preliminary data.</text>
</comment>
<protein>
    <submittedName>
        <fullName evidence="1">Uncharacterized protein</fullName>
    </submittedName>
</protein>
<sequence length="203" mass="22634">MFSGMKVMLRENIAFGNRLVNGTEGTVVNVVYEVVDGKKYPTVAYIRVPGAGKVCADLEEDVVPIFPESVSFKVQINVNGKALRRSISRTQLPILPAYAYTDYKSQGKSLTRAIVDLDSAMSLQGVYVMLSRVKTLDGLLILRGFSPSKICGRLSQELRDELARIDRLAERTTHSWERRLKSRGWDGTDHVGTDSTMDENANF</sequence>
<evidence type="ECO:0000313" key="2">
    <source>
        <dbReference type="Proteomes" id="UP000230002"/>
    </source>
</evidence>
<dbReference type="InterPro" id="IPR027417">
    <property type="entry name" value="P-loop_NTPase"/>
</dbReference>
<organism evidence="1 2">
    <name type="scientific">Ganoderma sinense ZZ0214-1</name>
    <dbReference type="NCBI Taxonomy" id="1077348"/>
    <lineage>
        <taxon>Eukaryota</taxon>
        <taxon>Fungi</taxon>
        <taxon>Dikarya</taxon>
        <taxon>Basidiomycota</taxon>
        <taxon>Agaricomycotina</taxon>
        <taxon>Agaricomycetes</taxon>
        <taxon>Polyporales</taxon>
        <taxon>Polyporaceae</taxon>
        <taxon>Ganoderma</taxon>
    </lineage>
</organism>
<evidence type="ECO:0000313" key="1">
    <source>
        <dbReference type="EMBL" id="PIL26216.1"/>
    </source>
</evidence>
<dbReference type="OrthoDB" id="432234at2759"/>
<dbReference type="SUPFAM" id="SSF52540">
    <property type="entry name" value="P-loop containing nucleoside triphosphate hydrolases"/>
    <property type="match status" value="1"/>
</dbReference>
<dbReference type="EMBL" id="AYKW01000045">
    <property type="protein sequence ID" value="PIL26216.1"/>
    <property type="molecule type" value="Genomic_DNA"/>
</dbReference>
<proteinExistence type="predicted"/>
<dbReference type="Proteomes" id="UP000230002">
    <property type="component" value="Unassembled WGS sequence"/>
</dbReference>
<dbReference type="STRING" id="1077348.A0A2G8RXH0"/>
<keyword evidence="2" id="KW-1185">Reference proteome</keyword>
<name>A0A2G8RXH0_9APHY</name>
<dbReference type="AlphaFoldDB" id="A0A2G8RXH0"/>